<accession>A0A0L0S652</accession>
<dbReference type="OrthoDB" id="407325at2759"/>
<dbReference type="AlphaFoldDB" id="A0A0L0S652"/>
<dbReference type="InterPro" id="IPR019410">
    <property type="entry name" value="Methyltransf_16"/>
</dbReference>
<dbReference type="Proteomes" id="UP000054350">
    <property type="component" value="Unassembled WGS sequence"/>
</dbReference>
<dbReference type="InterPro" id="IPR029063">
    <property type="entry name" value="SAM-dependent_MTases_sf"/>
</dbReference>
<reference evidence="2" key="2">
    <citation type="submission" date="2009-11" db="EMBL/GenBank/DDBJ databases">
        <title>The Genome Sequence of Allomyces macrogynus strain ATCC 38327.</title>
        <authorList>
            <consortium name="The Broad Institute Genome Sequencing Platform"/>
            <person name="Russ C."/>
            <person name="Cuomo C."/>
            <person name="Shea T."/>
            <person name="Young S.K."/>
            <person name="Zeng Q."/>
            <person name="Koehrsen M."/>
            <person name="Haas B."/>
            <person name="Borodovsky M."/>
            <person name="Guigo R."/>
            <person name="Alvarado L."/>
            <person name="Berlin A."/>
            <person name="Borenstein D."/>
            <person name="Chen Z."/>
            <person name="Engels R."/>
            <person name="Freedman E."/>
            <person name="Gellesch M."/>
            <person name="Goldberg J."/>
            <person name="Griggs A."/>
            <person name="Gujja S."/>
            <person name="Heiman D."/>
            <person name="Hepburn T."/>
            <person name="Howarth C."/>
            <person name="Jen D."/>
            <person name="Larson L."/>
            <person name="Lewis B."/>
            <person name="Mehta T."/>
            <person name="Park D."/>
            <person name="Pearson M."/>
            <person name="Roberts A."/>
            <person name="Saif S."/>
            <person name="Shenoy N."/>
            <person name="Sisk P."/>
            <person name="Stolte C."/>
            <person name="Sykes S."/>
            <person name="Walk T."/>
            <person name="White J."/>
            <person name="Yandava C."/>
            <person name="Burger G."/>
            <person name="Gray M.W."/>
            <person name="Holland P.W.H."/>
            <person name="King N."/>
            <person name="Lang F.B.F."/>
            <person name="Roger A.J."/>
            <person name="Ruiz-Trillo I."/>
            <person name="Lander E."/>
            <person name="Nusbaum C."/>
        </authorList>
    </citation>
    <scope>NUCLEOTIDE SEQUENCE [LARGE SCALE GENOMIC DNA]</scope>
    <source>
        <strain evidence="2">ATCC 38327</strain>
    </source>
</reference>
<dbReference type="EMBL" id="GG745332">
    <property type="protein sequence ID" value="KNE57930.1"/>
    <property type="molecule type" value="Genomic_DNA"/>
</dbReference>
<evidence type="ECO:0000313" key="1">
    <source>
        <dbReference type="EMBL" id="KNE57930.1"/>
    </source>
</evidence>
<evidence type="ECO:0008006" key="3">
    <source>
        <dbReference type="Google" id="ProtNLM"/>
    </source>
</evidence>
<dbReference type="Pfam" id="PF10294">
    <property type="entry name" value="Methyltransf_16"/>
    <property type="match status" value="1"/>
</dbReference>
<keyword evidence="2" id="KW-1185">Reference proteome</keyword>
<gene>
    <name evidence="1" type="ORF">AMAG_04770</name>
</gene>
<reference evidence="1 2" key="1">
    <citation type="submission" date="2009-11" db="EMBL/GenBank/DDBJ databases">
        <title>Annotation of Allomyces macrogynus ATCC 38327.</title>
        <authorList>
            <consortium name="The Broad Institute Genome Sequencing Platform"/>
            <person name="Russ C."/>
            <person name="Cuomo C."/>
            <person name="Burger G."/>
            <person name="Gray M.W."/>
            <person name="Holland P.W.H."/>
            <person name="King N."/>
            <person name="Lang F.B.F."/>
            <person name="Roger A.J."/>
            <person name="Ruiz-Trillo I."/>
            <person name="Young S.K."/>
            <person name="Zeng Q."/>
            <person name="Gargeya S."/>
            <person name="Fitzgerald M."/>
            <person name="Haas B."/>
            <person name="Abouelleil A."/>
            <person name="Alvarado L."/>
            <person name="Arachchi H.M."/>
            <person name="Berlin A."/>
            <person name="Chapman S.B."/>
            <person name="Gearin G."/>
            <person name="Goldberg J."/>
            <person name="Griggs A."/>
            <person name="Gujja S."/>
            <person name="Hansen M."/>
            <person name="Heiman D."/>
            <person name="Howarth C."/>
            <person name="Larimer J."/>
            <person name="Lui A."/>
            <person name="MacDonald P.J.P."/>
            <person name="McCowen C."/>
            <person name="Montmayeur A."/>
            <person name="Murphy C."/>
            <person name="Neiman D."/>
            <person name="Pearson M."/>
            <person name="Priest M."/>
            <person name="Roberts A."/>
            <person name="Saif S."/>
            <person name="Shea T."/>
            <person name="Sisk P."/>
            <person name="Stolte C."/>
            <person name="Sykes S."/>
            <person name="Wortman J."/>
            <person name="Nusbaum C."/>
            <person name="Birren B."/>
        </authorList>
    </citation>
    <scope>NUCLEOTIDE SEQUENCE [LARGE SCALE GENOMIC DNA]</scope>
    <source>
        <strain evidence="1 2">ATCC 38327</strain>
    </source>
</reference>
<dbReference type="Gene3D" id="3.40.50.150">
    <property type="entry name" value="Vaccinia Virus protein VP39"/>
    <property type="match status" value="1"/>
</dbReference>
<protein>
    <recommendedName>
        <fullName evidence="3">Nicotinamide N-methyltransferase</fullName>
    </recommendedName>
</protein>
<organism evidence="1 2">
    <name type="scientific">Allomyces macrogynus (strain ATCC 38327)</name>
    <name type="common">Allomyces javanicus var. macrogynus</name>
    <dbReference type="NCBI Taxonomy" id="578462"/>
    <lineage>
        <taxon>Eukaryota</taxon>
        <taxon>Fungi</taxon>
        <taxon>Fungi incertae sedis</taxon>
        <taxon>Blastocladiomycota</taxon>
        <taxon>Blastocladiomycetes</taxon>
        <taxon>Blastocladiales</taxon>
        <taxon>Blastocladiaceae</taxon>
        <taxon>Allomyces</taxon>
    </lineage>
</organism>
<name>A0A0L0S652_ALLM3</name>
<proteinExistence type="predicted"/>
<dbReference type="VEuPathDB" id="FungiDB:AMAG_04770"/>
<sequence>MRDLLGLMFARWVQQHIGTDYPDWSVLELAEANIQRHLRAVSEKGEQTAECSVEALDRLCEDLGPLPTDVDLILASDVVYQDHLMNGFLFTLHSLLTANPSAKAFICAEKRCTTFVLTSDLVAILSTYWACDRSGSTFTRPWTDRTARHGLRVLCRASRAVVRTQVAYRQAHVRDDVLAAGGRIDEFAALDGKEMVQSVAHSALCEMQPYRCPCNRFCGK</sequence>
<dbReference type="EMBL" id="GG745332">
    <property type="protein sequence ID" value="KNE57931.1"/>
    <property type="molecule type" value="Genomic_DNA"/>
</dbReference>
<evidence type="ECO:0000313" key="2">
    <source>
        <dbReference type="Proteomes" id="UP000054350"/>
    </source>
</evidence>